<keyword evidence="4" id="KW-0804">Transcription</keyword>
<dbReference type="PATRIC" id="fig|652.5.peg.1229"/>
<dbReference type="SUPFAM" id="SSF46785">
    <property type="entry name" value="Winged helix' DNA-binding domain"/>
    <property type="match status" value="1"/>
</dbReference>
<dbReference type="PANTHER" id="PTHR30118">
    <property type="entry name" value="HTH-TYPE TRANSCRIPTIONAL REGULATOR LEUO-RELATED"/>
    <property type="match status" value="1"/>
</dbReference>
<dbReference type="Gene3D" id="1.10.10.10">
    <property type="entry name" value="Winged helix-like DNA-binding domain superfamily/Winged helix DNA-binding domain"/>
    <property type="match status" value="1"/>
</dbReference>
<dbReference type="InterPro" id="IPR036390">
    <property type="entry name" value="WH_DNA-bd_sf"/>
</dbReference>
<dbReference type="InterPro" id="IPR037402">
    <property type="entry name" value="YidZ_PBP2"/>
</dbReference>
<evidence type="ECO:0000256" key="1">
    <source>
        <dbReference type="ARBA" id="ARBA00009437"/>
    </source>
</evidence>
<evidence type="ECO:0000256" key="3">
    <source>
        <dbReference type="ARBA" id="ARBA00023125"/>
    </source>
</evidence>
<dbReference type="InterPro" id="IPR050389">
    <property type="entry name" value="LysR-type_TF"/>
</dbReference>
<dbReference type="Gene3D" id="3.40.190.10">
    <property type="entry name" value="Periplasmic binding protein-like II"/>
    <property type="match status" value="2"/>
</dbReference>
<dbReference type="Proteomes" id="UP000058114">
    <property type="component" value="Chromosome"/>
</dbReference>
<dbReference type="PANTHER" id="PTHR30118:SF15">
    <property type="entry name" value="TRANSCRIPTIONAL REGULATORY PROTEIN"/>
    <property type="match status" value="1"/>
</dbReference>
<dbReference type="Pfam" id="PF03466">
    <property type="entry name" value="LysR_substrate"/>
    <property type="match status" value="1"/>
</dbReference>
<evidence type="ECO:0000313" key="6">
    <source>
        <dbReference type="EMBL" id="ALP40983.1"/>
    </source>
</evidence>
<dbReference type="CDD" id="cd08417">
    <property type="entry name" value="PBP2_Nitroaromatics_like"/>
    <property type="match status" value="1"/>
</dbReference>
<name>A0A0S2SGZ4_9GAMM</name>
<dbReference type="RefSeq" id="WP_060584777.1">
    <property type="nucleotide sequence ID" value="NZ_CP013067.1"/>
</dbReference>
<dbReference type="InterPro" id="IPR005119">
    <property type="entry name" value="LysR_subst-bd"/>
</dbReference>
<dbReference type="EMBL" id="CP013067">
    <property type="protein sequence ID" value="ALP40983.1"/>
    <property type="molecule type" value="Genomic_DNA"/>
</dbReference>
<dbReference type="PROSITE" id="PS50931">
    <property type="entry name" value="HTH_LYSR"/>
    <property type="match status" value="1"/>
</dbReference>
<sequence length="311" mass="35189">MPNLNLLPTLRVLLETRNVSRAAEVLHLSQPSISKQLGQLRREFGDPLLVREGQRWLLTPRAEGLAAELDGSLGALERLYAAPTFEPADCRRVFRFASSDYVAQHIFPQICVALAEQAPHATIDYQLWEKGQLPRLWELDLDLVSTITDEVPDQICGRQQGSDHLAVLMGAHHPLAGSSLTLEDYLAWPHLQVSGGGDKESPVELVLASLGRSRRWFARVPFFQAAVEVLLRTDCLLTIPAHIAWLLAERHPLAFTALPFDTRSQRYHLLWHRRHQQDPAHRWLRELVWPILSGHLQQGVEQSRQVLGNPC</sequence>
<evidence type="ECO:0000256" key="4">
    <source>
        <dbReference type="ARBA" id="ARBA00023163"/>
    </source>
</evidence>
<dbReference type="KEGG" id="asr:WL1483_1564"/>
<dbReference type="AlphaFoldDB" id="A0A0S2SGZ4"/>
<proteinExistence type="inferred from homology"/>
<dbReference type="Pfam" id="PF00126">
    <property type="entry name" value="HTH_1"/>
    <property type="match status" value="1"/>
</dbReference>
<dbReference type="InterPro" id="IPR000847">
    <property type="entry name" value="LysR_HTH_N"/>
</dbReference>
<dbReference type="SUPFAM" id="SSF53850">
    <property type="entry name" value="Periplasmic binding protein-like II"/>
    <property type="match status" value="1"/>
</dbReference>
<gene>
    <name evidence="6" type="ORF">WL1483_1564</name>
</gene>
<dbReference type="GO" id="GO:0003677">
    <property type="term" value="F:DNA binding"/>
    <property type="evidence" value="ECO:0007669"/>
    <property type="project" value="UniProtKB-KW"/>
</dbReference>
<reference evidence="7" key="1">
    <citation type="submission" date="2015-10" db="EMBL/GenBank/DDBJ databases">
        <title>Complete Genome Sequence of Aeromonas schubertii strain WL1483.</title>
        <authorList>
            <person name="Liu L."/>
        </authorList>
    </citation>
    <scope>NUCLEOTIDE SEQUENCE [LARGE SCALE GENOMIC DNA]</scope>
    <source>
        <strain evidence="7">WL1483</strain>
    </source>
</reference>
<evidence type="ECO:0000256" key="2">
    <source>
        <dbReference type="ARBA" id="ARBA00023015"/>
    </source>
</evidence>
<evidence type="ECO:0000313" key="7">
    <source>
        <dbReference type="Proteomes" id="UP000058114"/>
    </source>
</evidence>
<reference evidence="6 7" key="2">
    <citation type="journal article" date="2016" name="Genome Announc.">
        <title>Complete Genome Sequence of the Highly Virulent Aeromonas schubertii Strain WL1483, Isolated from Diseased Snakehead Fish (Channa argus) in China.</title>
        <authorList>
            <person name="Liu L."/>
            <person name="Li N."/>
            <person name="Zhang D."/>
            <person name="Fu X."/>
            <person name="Shi C."/>
            <person name="Lin Q."/>
            <person name="Hao G."/>
        </authorList>
    </citation>
    <scope>NUCLEOTIDE SEQUENCE [LARGE SCALE GENOMIC DNA]</scope>
    <source>
        <strain evidence="6 7">WL1483</strain>
    </source>
</reference>
<organism evidence="6 7">
    <name type="scientific">Aeromonas schubertii</name>
    <dbReference type="NCBI Taxonomy" id="652"/>
    <lineage>
        <taxon>Bacteria</taxon>
        <taxon>Pseudomonadati</taxon>
        <taxon>Pseudomonadota</taxon>
        <taxon>Gammaproteobacteria</taxon>
        <taxon>Aeromonadales</taxon>
        <taxon>Aeromonadaceae</taxon>
        <taxon>Aeromonas</taxon>
    </lineage>
</organism>
<accession>A0A0S2SGZ4</accession>
<feature type="domain" description="HTH lysR-type" evidence="5">
    <location>
        <begin position="2"/>
        <end position="59"/>
    </location>
</feature>
<dbReference type="PRINTS" id="PR00039">
    <property type="entry name" value="HTHLYSR"/>
</dbReference>
<comment type="similarity">
    <text evidence="1">Belongs to the LysR transcriptional regulatory family.</text>
</comment>
<dbReference type="GO" id="GO:0003700">
    <property type="term" value="F:DNA-binding transcription factor activity"/>
    <property type="evidence" value="ECO:0007669"/>
    <property type="project" value="InterPro"/>
</dbReference>
<keyword evidence="2" id="KW-0805">Transcription regulation</keyword>
<evidence type="ECO:0000259" key="5">
    <source>
        <dbReference type="PROSITE" id="PS50931"/>
    </source>
</evidence>
<keyword evidence="3" id="KW-0238">DNA-binding</keyword>
<protein>
    <submittedName>
        <fullName evidence="6">LysR family transcriptional regulator</fullName>
    </submittedName>
</protein>
<dbReference type="InterPro" id="IPR036388">
    <property type="entry name" value="WH-like_DNA-bd_sf"/>
</dbReference>